<keyword evidence="2" id="KW-0238">DNA-binding</keyword>
<dbReference type="EMBL" id="QEAS01000015">
    <property type="protein sequence ID" value="PWG79300.1"/>
    <property type="molecule type" value="Genomic_DNA"/>
</dbReference>
<evidence type="ECO:0000313" key="2">
    <source>
        <dbReference type="EMBL" id="PWG79300.1"/>
    </source>
</evidence>
<dbReference type="Gene3D" id="1.10.260.40">
    <property type="entry name" value="lambda repressor-like DNA-binding domains"/>
    <property type="match status" value="1"/>
</dbReference>
<gene>
    <name evidence="2" type="ORF">DDR33_17410</name>
</gene>
<comment type="caution">
    <text evidence="2">The sequence shown here is derived from an EMBL/GenBank/DDBJ whole genome shotgun (WGS) entry which is preliminary data.</text>
</comment>
<dbReference type="GO" id="GO:0003677">
    <property type="term" value="F:DNA binding"/>
    <property type="evidence" value="ECO:0007669"/>
    <property type="project" value="UniProtKB-KW"/>
</dbReference>
<sequence>MKSPITGKEMKLTQEQDVLTYRKEKFSVSYHFYLCKDSGERFTDDELDGINMTQVYNQYREKYRIPFPEEIAGIRRKYGISAGKMSEILGLGANTWRLYESGEMPSVANGRLILSIKEPAEFLKQVEASEHLLAVKEAERIKDAIRKIQEHEKKNLWEMMFEQKIFDHRVPDEYTGYKEPALDKIVQVIAYFTGKMDLYKTKLNKLLFYCDFCYYKKAGYSMTGIAYRAINFGPVPSEFDKLYIRLADDEKIEISQHELGNGNYGEVIRSLTHFDKANFNEMELKVLAAVCETFKDKSTDYIVKVSHEEPAWKQNHTDRRIISYQKYAFQTGGVVC</sequence>
<name>A0A2U2PD68_9SPHI</name>
<protein>
    <submittedName>
        <fullName evidence="2">DNA-binding protein</fullName>
    </submittedName>
</protein>
<evidence type="ECO:0000313" key="3">
    <source>
        <dbReference type="Proteomes" id="UP000245647"/>
    </source>
</evidence>
<reference evidence="2 3" key="1">
    <citation type="submission" date="2018-04" db="EMBL/GenBank/DDBJ databases">
        <title>Pedobacter chongqingensis sp. nov., isolated from a rottenly hemp rope.</title>
        <authorList>
            <person name="Cai Y."/>
        </authorList>
    </citation>
    <scope>NUCLEOTIDE SEQUENCE [LARGE SCALE GENOMIC DNA]</scope>
    <source>
        <strain evidence="2 3">FJ4-8</strain>
    </source>
</reference>
<dbReference type="InterPro" id="IPR010982">
    <property type="entry name" value="Lambda_DNA-bd_dom_sf"/>
</dbReference>
<accession>A0A2U2PD68</accession>
<keyword evidence="3" id="KW-1185">Reference proteome</keyword>
<dbReference type="OrthoDB" id="9804491at2"/>
<dbReference type="RefSeq" id="WP_109417084.1">
    <property type="nucleotide sequence ID" value="NZ_QEAS01000015.1"/>
</dbReference>
<dbReference type="Proteomes" id="UP000245647">
    <property type="component" value="Unassembled WGS sequence"/>
</dbReference>
<evidence type="ECO:0000259" key="1">
    <source>
        <dbReference type="Pfam" id="PF13274"/>
    </source>
</evidence>
<dbReference type="AlphaFoldDB" id="A0A2U2PD68"/>
<feature type="domain" description="Antitoxin SocA-like Panacea" evidence="1">
    <location>
        <begin position="203"/>
        <end position="313"/>
    </location>
</feature>
<organism evidence="2 3">
    <name type="scientific">Pararcticibacter amylolyticus</name>
    <dbReference type="NCBI Taxonomy" id="2173175"/>
    <lineage>
        <taxon>Bacteria</taxon>
        <taxon>Pseudomonadati</taxon>
        <taxon>Bacteroidota</taxon>
        <taxon>Sphingobacteriia</taxon>
        <taxon>Sphingobacteriales</taxon>
        <taxon>Sphingobacteriaceae</taxon>
        <taxon>Pararcticibacter</taxon>
    </lineage>
</organism>
<dbReference type="Pfam" id="PF13274">
    <property type="entry name" value="SocA_Panacea"/>
    <property type="match status" value="1"/>
</dbReference>
<proteinExistence type="predicted"/>
<dbReference type="InterPro" id="IPR025272">
    <property type="entry name" value="SocA_Panacea"/>
</dbReference>